<dbReference type="InterPro" id="IPR011009">
    <property type="entry name" value="Kinase-like_dom_sf"/>
</dbReference>
<gene>
    <name evidence="1" type="ORF">XD66_0353</name>
</gene>
<dbReference type="PATRIC" id="fig|85874.4.peg.1487"/>
<evidence type="ECO:0000313" key="1">
    <source>
        <dbReference type="EMBL" id="KUK36941.1"/>
    </source>
</evidence>
<protein>
    <submittedName>
        <fullName evidence="1">Uncharacterized protein</fullName>
    </submittedName>
</protein>
<proteinExistence type="predicted"/>
<accession>A0A117LBI2</accession>
<name>A0A117LBI2_9THEO</name>
<sequence length="246" mass="27826">MPESPAAIGYGFSCFSVEKKFISRKNSVFLVKVGGPGATERYLVCKKYSRPERMAGEAEMLRLLKEKGVSVPQIYGTGRDYILTEYLEGTLLLDRYCLLESSGSDGGSPGEPASRLLRDLCRWFKGFYQASREIAGRQLIMGDVNFRNFIVREKIYGIDLEECREGEIEEDVGSLCAYALTYTPSFTLWKMALVREMLRLFAAELGLDQEFLKREVKKELLVLAGRRGTLAEMKKLLAGNLLEKRL</sequence>
<reference evidence="2" key="1">
    <citation type="journal article" date="2015" name="MBio">
        <title>Genome-Resolved Metagenomic Analysis Reveals Roles for Candidate Phyla and Other Microbial Community Members in Biogeochemical Transformations in Oil Reservoirs.</title>
        <authorList>
            <person name="Hu P."/>
            <person name="Tom L."/>
            <person name="Singh A."/>
            <person name="Thomas B.C."/>
            <person name="Baker B.J."/>
            <person name="Piceno Y.M."/>
            <person name="Andersen G.L."/>
            <person name="Banfield J.F."/>
        </authorList>
    </citation>
    <scope>NUCLEOTIDE SEQUENCE [LARGE SCALE GENOMIC DNA]</scope>
</reference>
<dbReference type="SUPFAM" id="SSF56112">
    <property type="entry name" value="Protein kinase-like (PK-like)"/>
    <property type="match status" value="1"/>
</dbReference>
<evidence type="ECO:0000313" key="2">
    <source>
        <dbReference type="Proteomes" id="UP000053326"/>
    </source>
</evidence>
<dbReference type="Proteomes" id="UP000053326">
    <property type="component" value="Unassembled WGS sequence"/>
</dbReference>
<dbReference type="AlphaFoldDB" id="A0A117LBI2"/>
<comment type="caution">
    <text evidence="1">The sequence shown here is derived from an EMBL/GenBank/DDBJ whole genome shotgun (WGS) entry which is preliminary data.</text>
</comment>
<organism evidence="1 2">
    <name type="scientific">Thermacetogenium phaeum</name>
    <dbReference type="NCBI Taxonomy" id="85874"/>
    <lineage>
        <taxon>Bacteria</taxon>
        <taxon>Bacillati</taxon>
        <taxon>Bacillota</taxon>
        <taxon>Clostridia</taxon>
        <taxon>Thermoanaerobacterales</taxon>
        <taxon>Thermoanaerobacteraceae</taxon>
        <taxon>Thermacetogenium</taxon>
    </lineage>
</organism>
<dbReference type="EMBL" id="LGFO01000025">
    <property type="protein sequence ID" value="KUK36941.1"/>
    <property type="molecule type" value="Genomic_DNA"/>
</dbReference>